<sequence>MLLAQHVAFSPIIYPPSHDVIQAAAKRHLPTKQAMEGATTQAHHDLLMAVQRRTSQTDTLSRYIIFAD</sequence>
<proteinExistence type="predicted"/>
<reference evidence="1 2" key="1">
    <citation type="submission" date="2024-09" db="EMBL/GenBank/DDBJ databases">
        <authorList>
            <person name="Sun Q."/>
            <person name="Mori K."/>
        </authorList>
    </citation>
    <scope>NUCLEOTIDE SEQUENCE [LARGE SCALE GENOMIC DNA]</scope>
    <source>
        <strain evidence="1 2">TBRC 5777</strain>
    </source>
</reference>
<gene>
    <name evidence="1" type="ORF">ACFFGY_22310</name>
</gene>
<protein>
    <submittedName>
        <fullName evidence="1">Uncharacterized protein</fullName>
    </submittedName>
</protein>
<evidence type="ECO:0000313" key="2">
    <source>
        <dbReference type="Proteomes" id="UP001589865"/>
    </source>
</evidence>
<accession>A0ABV6JZ69</accession>
<dbReference type="RefSeq" id="WP_377046742.1">
    <property type="nucleotide sequence ID" value="NZ_JBHLUN010000033.1"/>
</dbReference>
<name>A0ABV6JZ69_9PROT</name>
<organism evidence="1 2">
    <name type="scientific">Roseomonas elaeocarpi</name>
    <dbReference type="NCBI Taxonomy" id="907779"/>
    <lineage>
        <taxon>Bacteria</taxon>
        <taxon>Pseudomonadati</taxon>
        <taxon>Pseudomonadota</taxon>
        <taxon>Alphaproteobacteria</taxon>
        <taxon>Acetobacterales</taxon>
        <taxon>Roseomonadaceae</taxon>
        <taxon>Roseomonas</taxon>
    </lineage>
</organism>
<dbReference type="EMBL" id="JBHLUN010000033">
    <property type="protein sequence ID" value="MFC0410988.1"/>
    <property type="molecule type" value="Genomic_DNA"/>
</dbReference>
<comment type="caution">
    <text evidence="1">The sequence shown here is derived from an EMBL/GenBank/DDBJ whole genome shotgun (WGS) entry which is preliminary data.</text>
</comment>
<keyword evidence="2" id="KW-1185">Reference proteome</keyword>
<dbReference type="Proteomes" id="UP001589865">
    <property type="component" value="Unassembled WGS sequence"/>
</dbReference>
<evidence type="ECO:0000313" key="1">
    <source>
        <dbReference type="EMBL" id="MFC0410988.1"/>
    </source>
</evidence>